<reference evidence="1 2" key="1">
    <citation type="submission" date="2016-08" db="EMBL/GenBank/DDBJ databases">
        <title>Complete genome sequence of Spiroplasma helicoides TABS-2 (DSM 22551).</title>
        <authorList>
            <person name="Shen W.-Y."/>
            <person name="Lo W.-S."/>
            <person name="Lai Y.-C."/>
            <person name="Kuo C.-H."/>
        </authorList>
    </citation>
    <scope>NUCLEOTIDE SEQUENCE [LARGE SCALE GENOMIC DNA]</scope>
    <source>
        <strain evidence="1 2">TABS-2</strain>
    </source>
</reference>
<evidence type="ECO:0000313" key="1">
    <source>
        <dbReference type="EMBL" id="AOG61001.1"/>
    </source>
</evidence>
<organism evidence="1 2">
    <name type="scientific">Spiroplasma helicoides</name>
    <dbReference type="NCBI Taxonomy" id="216938"/>
    <lineage>
        <taxon>Bacteria</taxon>
        <taxon>Bacillati</taxon>
        <taxon>Mycoplasmatota</taxon>
        <taxon>Mollicutes</taxon>
        <taxon>Entomoplasmatales</taxon>
        <taxon>Spiroplasmataceae</taxon>
        <taxon>Spiroplasma</taxon>
    </lineage>
</organism>
<dbReference type="Proteomes" id="UP000094378">
    <property type="component" value="Chromosome"/>
</dbReference>
<protein>
    <submittedName>
        <fullName evidence="1">Uncharacterized protein</fullName>
    </submittedName>
</protein>
<gene>
    <name evidence="1" type="ORF">SHELI_v1c10540</name>
</gene>
<dbReference type="OrthoDB" id="387392at2"/>
<keyword evidence="2" id="KW-1185">Reference proteome</keyword>
<evidence type="ECO:0000313" key="2">
    <source>
        <dbReference type="Proteomes" id="UP000094378"/>
    </source>
</evidence>
<accession>A0A1B3SM32</accession>
<dbReference type="STRING" id="216938.SHELI_v1c10540"/>
<dbReference type="KEGG" id="shj:SHELI_v1c10540"/>
<sequence length="255" mass="28864">MLPSFADSLPEFLRPIIKKIDGAGEWDKFTSDWIKYLWYDESGLAGISIKKILTEPLSGLINMFSAFGGGSETKANASGKFDNPSDSYLQSYLMSKSIKDIVNDFNESLSGADVKPFDFTSFANVCKALYKSEKYNLATAWKSSKPLHGLGLNDNGTTIQDSPMYFLEKMLKDNRAMLLGVFNLIQDYINEMTRNLDNLKKTYQTVGNMLDINYTVESDTKFIYELKYNDKSIKFQIELADYKNKSYISAISVVE</sequence>
<dbReference type="EMBL" id="CP017015">
    <property type="protein sequence ID" value="AOG61001.1"/>
    <property type="molecule type" value="Genomic_DNA"/>
</dbReference>
<dbReference type="RefSeq" id="WP_069117381.1">
    <property type="nucleotide sequence ID" value="NZ_CP017015.1"/>
</dbReference>
<name>A0A1B3SM32_9MOLU</name>
<dbReference type="AlphaFoldDB" id="A0A1B3SM32"/>
<proteinExistence type="predicted"/>